<dbReference type="Proteomes" id="UP000596742">
    <property type="component" value="Unassembled WGS sequence"/>
</dbReference>
<dbReference type="PANTHER" id="PTHR15034">
    <property type="entry name" value="DEATH DOMAIN-CONTAINING PROTEIN CRADD"/>
    <property type="match status" value="1"/>
</dbReference>
<dbReference type="EMBL" id="UYJE01006949">
    <property type="protein sequence ID" value="VDI50399.1"/>
    <property type="molecule type" value="Genomic_DNA"/>
</dbReference>
<reference evidence="2" key="1">
    <citation type="submission" date="2018-11" db="EMBL/GenBank/DDBJ databases">
        <authorList>
            <person name="Alioto T."/>
            <person name="Alioto T."/>
        </authorList>
    </citation>
    <scope>NUCLEOTIDE SEQUENCE</scope>
</reference>
<dbReference type="InterPro" id="IPR011029">
    <property type="entry name" value="DEATH-like_dom_sf"/>
</dbReference>
<dbReference type="OrthoDB" id="6096921at2759"/>
<feature type="domain" description="CARD" evidence="1">
    <location>
        <begin position="1"/>
        <end position="95"/>
    </location>
</feature>
<comment type="caution">
    <text evidence="2">The sequence shown here is derived from an EMBL/GenBank/DDBJ whole genome shotgun (WGS) entry which is preliminary data.</text>
</comment>
<gene>
    <name evidence="2" type="ORF">MGAL_10B028312</name>
</gene>
<dbReference type="PROSITE" id="PS50209">
    <property type="entry name" value="CARD"/>
    <property type="match status" value="1"/>
</dbReference>
<dbReference type="SUPFAM" id="SSF47986">
    <property type="entry name" value="DEATH domain"/>
    <property type="match status" value="1"/>
</dbReference>
<accession>A0A8B6FJV9</accession>
<organism evidence="2 3">
    <name type="scientific">Mytilus galloprovincialis</name>
    <name type="common">Mediterranean mussel</name>
    <dbReference type="NCBI Taxonomy" id="29158"/>
    <lineage>
        <taxon>Eukaryota</taxon>
        <taxon>Metazoa</taxon>
        <taxon>Spiralia</taxon>
        <taxon>Lophotrochozoa</taxon>
        <taxon>Mollusca</taxon>
        <taxon>Bivalvia</taxon>
        <taxon>Autobranchia</taxon>
        <taxon>Pteriomorphia</taxon>
        <taxon>Mytilida</taxon>
        <taxon>Mytiloidea</taxon>
        <taxon>Mytilidae</taxon>
        <taxon>Mytilinae</taxon>
        <taxon>Mytilus</taxon>
    </lineage>
</organism>
<keyword evidence="3" id="KW-1185">Reference proteome</keyword>
<protein>
    <recommendedName>
        <fullName evidence="1">CARD domain-containing protein</fullName>
    </recommendedName>
</protein>
<dbReference type="Gene3D" id="1.10.533.10">
    <property type="entry name" value="Death Domain, Fas"/>
    <property type="match status" value="1"/>
</dbReference>
<name>A0A8B6FJV9_MYTGA</name>
<dbReference type="GO" id="GO:0042981">
    <property type="term" value="P:regulation of apoptotic process"/>
    <property type="evidence" value="ECO:0007669"/>
    <property type="project" value="InterPro"/>
</dbReference>
<sequence length="329" mass="37526">MEKGRMNIEDEGRLQSNILYLKANINPDDIIDHLLQDHVITFDQHGDLKSEKTGSDKMDKLIKILRFAGTNSYRKFVDCLNKSGYSHVAKHLLPDSTANDLKSGLITNTEDTGRYATENEENLLKAGSEYSNTNNSQKPQRIAADSNVADGPIKPEQNTRCTSVEAAIADTSEEAGYDEITSEGEHSDDTAEAEYDTPQFTDTTKLCLRIPFKDDKLEESSQFNYYKTYTELLSLPGWCPRINDTNHNKVVKSLKNEEFFIWYSKQKEAFIITLSTNLHKNGCIYVKVKTRTIGTDSLYRISKENEFKSLLELFKHYFNKGLPTKFIKK</sequence>
<dbReference type="CDD" id="cd01671">
    <property type="entry name" value="CARD"/>
    <property type="match status" value="1"/>
</dbReference>
<evidence type="ECO:0000259" key="1">
    <source>
        <dbReference type="PROSITE" id="PS50209"/>
    </source>
</evidence>
<dbReference type="Pfam" id="PF00619">
    <property type="entry name" value="CARD"/>
    <property type="match status" value="1"/>
</dbReference>
<evidence type="ECO:0000313" key="3">
    <source>
        <dbReference type="Proteomes" id="UP000596742"/>
    </source>
</evidence>
<dbReference type="GO" id="GO:0070513">
    <property type="term" value="F:death domain binding"/>
    <property type="evidence" value="ECO:0007669"/>
    <property type="project" value="InterPro"/>
</dbReference>
<dbReference type="InterPro" id="IPR037939">
    <property type="entry name" value="CRADD"/>
</dbReference>
<dbReference type="PANTHER" id="PTHR15034:SF5">
    <property type="entry name" value="DEATH DOMAIN-CONTAINING PROTEIN CRADD"/>
    <property type="match status" value="1"/>
</dbReference>
<dbReference type="InterPro" id="IPR001315">
    <property type="entry name" value="CARD"/>
</dbReference>
<dbReference type="AlphaFoldDB" id="A0A8B6FJV9"/>
<proteinExistence type="predicted"/>
<dbReference type="GO" id="GO:0002020">
    <property type="term" value="F:protease binding"/>
    <property type="evidence" value="ECO:0007669"/>
    <property type="project" value="InterPro"/>
</dbReference>
<evidence type="ECO:0000313" key="2">
    <source>
        <dbReference type="EMBL" id="VDI50399.1"/>
    </source>
</evidence>